<keyword evidence="8" id="KW-0206">Cytoskeleton</keyword>
<comment type="subcellular location">
    <subcellularLocation>
        <location evidence="1">Cytoplasm</location>
        <location evidence="1">Cytoskeleton</location>
        <location evidence="1">Spindle</location>
    </subcellularLocation>
</comment>
<evidence type="ECO:0000256" key="1">
    <source>
        <dbReference type="ARBA" id="ARBA00004186"/>
    </source>
</evidence>
<evidence type="ECO:0000256" key="7">
    <source>
        <dbReference type="ARBA" id="ARBA00023054"/>
    </source>
</evidence>
<dbReference type="GO" id="GO:0051225">
    <property type="term" value="P:spindle assembly"/>
    <property type="evidence" value="ECO:0007669"/>
    <property type="project" value="InterPro"/>
</dbReference>
<dbReference type="GO" id="GO:0005829">
    <property type="term" value="C:cytosol"/>
    <property type="evidence" value="ECO:0007669"/>
    <property type="project" value="TreeGrafter"/>
</dbReference>
<keyword evidence="9" id="KW-0131">Cell cycle</keyword>
<evidence type="ECO:0000256" key="5">
    <source>
        <dbReference type="ARBA" id="ARBA00022701"/>
    </source>
</evidence>
<feature type="coiled-coil region" evidence="10">
    <location>
        <begin position="225"/>
        <end position="283"/>
    </location>
</feature>
<dbReference type="AlphaFoldDB" id="A0A7S3QQP1"/>
<proteinExistence type="inferred from homology"/>
<dbReference type="PANTHER" id="PTHR31570:SF1">
    <property type="entry name" value="HAUS AUGMIN-LIKE COMPLEX SUBUNIT 1"/>
    <property type="match status" value="1"/>
</dbReference>
<comment type="similarity">
    <text evidence="2">Belongs to the HAUS1 family.</text>
</comment>
<organism evidence="11">
    <name type="scientific">Dunaliella tertiolecta</name>
    <name type="common">Green alga</name>
    <dbReference type="NCBI Taxonomy" id="3047"/>
    <lineage>
        <taxon>Eukaryota</taxon>
        <taxon>Viridiplantae</taxon>
        <taxon>Chlorophyta</taxon>
        <taxon>core chlorophytes</taxon>
        <taxon>Chlorophyceae</taxon>
        <taxon>CS clade</taxon>
        <taxon>Chlamydomonadales</taxon>
        <taxon>Dunaliellaceae</taxon>
        <taxon>Dunaliella</taxon>
    </lineage>
</organism>
<evidence type="ECO:0000256" key="6">
    <source>
        <dbReference type="ARBA" id="ARBA00022776"/>
    </source>
</evidence>
<keyword evidence="3" id="KW-0963">Cytoplasm</keyword>
<reference evidence="11" key="1">
    <citation type="submission" date="2021-01" db="EMBL/GenBank/DDBJ databases">
        <authorList>
            <person name="Corre E."/>
            <person name="Pelletier E."/>
            <person name="Niang G."/>
            <person name="Scheremetjew M."/>
            <person name="Finn R."/>
            <person name="Kale V."/>
            <person name="Holt S."/>
            <person name="Cochrane G."/>
            <person name="Meng A."/>
            <person name="Brown T."/>
            <person name="Cohen L."/>
        </authorList>
    </citation>
    <scope>NUCLEOTIDE SEQUENCE</scope>
    <source>
        <strain evidence="11">CCMP1320</strain>
    </source>
</reference>
<dbReference type="GO" id="GO:0051301">
    <property type="term" value="P:cell division"/>
    <property type="evidence" value="ECO:0007669"/>
    <property type="project" value="UniProtKB-KW"/>
</dbReference>
<dbReference type="Pfam" id="PF25762">
    <property type="entry name" value="HAUS1"/>
    <property type="match status" value="1"/>
</dbReference>
<dbReference type="EMBL" id="HBIP01009539">
    <property type="protein sequence ID" value="CAE0490202.1"/>
    <property type="molecule type" value="Transcribed_RNA"/>
</dbReference>
<keyword evidence="7 10" id="KW-0175">Coiled coil</keyword>
<name>A0A7S3QQP1_DUNTE</name>
<dbReference type="InterPro" id="IPR026243">
    <property type="entry name" value="HAUS1"/>
</dbReference>
<sequence length="285" mass="31569">MKQGKRAGRLTGCSHAVLRPNNDITSVAQQLAAEQHRLSADDLELLQEAVQQRQASEQQAHMQRAEMERQADEYEAEAQRLQEQLRIIGLPLDKLSPPAREALRTLATIASQLHLAHPSQATMVAAWTDLALKDMRAAVMQSKVEQQCGALTRALGRAEIGASRTRAAMAEAAAAQAADEANHEAMRVRLIDFHNKIDAYKAKEAAMSHALARKGLKPELKHHALVEAAQQYEELQLQLQQAQAELAEFHGLPASQVGAELRLRQLEERCIEAKAQLQRGMRDLN</sequence>
<dbReference type="PANTHER" id="PTHR31570">
    <property type="entry name" value="HAUS AUGMIN-LIKE COMPLEX SUBUNIT 1"/>
    <property type="match status" value="1"/>
</dbReference>
<protein>
    <submittedName>
        <fullName evidence="11">Uncharacterized protein</fullName>
    </submittedName>
</protein>
<evidence type="ECO:0000256" key="9">
    <source>
        <dbReference type="ARBA" id="ARBA00023306"/>
    </source>
</evidence>
<evidence type="ECO:0000256" key="10">
    <source>
        <dbReference type="SAM" id="Coils"/>
    </source>
</evidence>
<evidence type="ECO:0000256" key="3">
    <source>
        <dbReference type="ARBA" id="ARBA00022490"/>
    </source>
</evidence>
<evidence type="ECO:0000256" key="8">
    <source>
        <dbReference type="ARBA" id="ARBA00023212"/>
    </source>
</evidence>
<dbReference type="GO" id="GO:0005874">
    <property type="term" value="C:microtubule"/>
    <property type="evidence" value="ECO:0007669"/>
    <property type="project" value="UniProtKB-KW"/>
</dbReference>
<gene>
    <name evidence="11" type="ORF">DTER00134_LOCUS5273</name>
</gene>
<accession>A0A7S3QQP1</accession>
<evidence type="ECO:0000313" key="11">
    <source>
        <dbReference type="EMBL" id="CAE0490202.1"/>
    </source>
</evidence>
<evidence type="ECO:0000256" key="4">
    <source>
        <dbReference type="ARBA" id="ARBA00022618"/>
    </source>
</evidence>
<dbReference type="GO" id="GO:0005819">
    <property type="term" value="C:spindle"/>
    <property type="evidence" value="ECO:0007669"/>
    <property type="project" value="UniProtKB-SubCell"/>
</dbReference>
<keyword evidence="5" id="KW-0493">Microtubule</keyword>
<feature type="coiled-coil region" evidence="10">
    <location>
        <begin position="46"/>
        <end position="84"/>
    </location>
</feature>
<keyword evidence="6" id="KW-0498">Mitosis</keyword>
<dbReference type="GO" id="GO:0070652">
    <property type="term" value="C:HAUS complex"/>
    <property type="evidence" value="ECO:0007669"/>
    <property type="project" value="InterPro"/>
</dbReference>
<evidence type="ECO:0000256" key="2">
    <source>
        <dbReference type="ARBA" id="ARBA00005479"/>
    </source>
</evidence>
<keyword evidence="4" id="KW-0132">Cell division</keyword>